<name>A0A3A9Z999_9ACTN</name>
<dbReference type="RefSeq" id="WP_120676675.1">
    <property type="nucleotide sequence ID" value="NZ_RBAL01000003.1"/>
</dbReference>
<sequence length="223" mass="23966">MAESEVPRSSLSFPRLDRPGFGGESYWSGRGCRELRPAREPGPRRPAAGPAGEVVLRPAGLADLAAAREMHARCSPRTLAGRYQGAVTAANSYLPHLLSPRFGRSLAARAAGGRLVGLGHLLWDEGAEGELEVALLVEDAWQRRRIGTRLLRSLLSLAARERHEVVYAVTPAANAGMMATMRATGLPLERRVEAGAEVLSLRLREPVGSAPPRPGPWRAHGLP</sequence>
<keyword evidence="4" id="KW-1185">Reference proteome</keyword>
<feature type="region of interest" description="Disordered" evidence="1">
    <location>
        <begin position="1"/>
        <end position="52"/>
    </location>
</feature>
<dbReference type="AlphaFoldDB" id="A0A3A9Z999"/>
<dbReference type="SUPFAM" id="SSF55729">
    <property type="entry name" value="Acyl-CoA N-acyltransferases (Nat)"/>
    <property type="match status" value="1"/>
</dbReference>
<dbReference type="Pfam" id="PF00583">
    <property type="entry name" value="Acetyltransf_1"/>
    <property type="match status" value="1"/>
</dbReference>
<keyword evidence="3" id="KW-0808">Transferase</keyword>
<dbReference type="Proteomes" id="UP000272474">
    <property type="component" value="Unassembled WGS sequence"/>
</dbReference>
<feature type="compositionally biased region" description="Basic and acidic residues" evidence="1">
    <location>
        <begin position="31"/>
        <end position="43"/>
    </location>
</feature>
<proteinExistence type="predicted"/>
<reference evidence="3 4" key="1">
    <citation type="journal article" date="2014" name="Int. J. Syst. Evol. Microbiol.">
        <title>Streptomyces hoynatensis sp. nov., isolated from deep marine sediment.</title>
        <authorList>
            <person name="Veyisoglu A."/>
            <person name="Sahin N."/>
        </authorList>
    </citation>
    <scope>NUCLEOTIDE SEQUENCE [LARGE SCALE GENOMIC DNA]</scope>
    <source>
        <strain evidence="3 4">KCTC 29097</strain>
    </source>
</reference>
<dbReference type="PROSITE" id="PS51186">
    <property type="entry name" value="GNAT"/>
    <property type="match status" value="1"/>
</dbReference>
<evidence type="ECO:0000256" key="1">
    <source>
        <dbReference type="SAM" id="MobiDB-lite"/>
    </source>
</evidence>
<gene>
    <name evidence="3" type="ORF">D7294_07050</name>
</gene>
<dbReference type="InterPro" id="IPR000182">
    <property type="entry name" value="GNAT_dom"/>
</dbReference>
<dbReference type="OrthoDB" id="5516749at2"/>
<protein>
    <submittedName>
        <fullName evidence="3">GNAT family N-acetyltransferase</fullName>
    </submittedName>
</protein>
<organism evidence="3 4">
    <name type="scientific">Streptomyces hoynatensis</name>
    <dbReference type="NCBI Taxonomy" id="1141874"/>
    <lineage>
        <taxon>Bacteria</taxon>
        <taxon>Bacillati</taxon>
        <taxon>Actinomycetota</taxon>
        <taxon>Actinomycetes</taxon>
        <taxon>Kitasatosporales</taxon>
        <taxon>Streptomycetaceae</taxon>
        <taxon>Streptomyces</taxon>
    </lineage>
</organism>
<accession>A0A3A9Z999</accession>
<dbReference type="GO" id="GO:0016747">
    <property type="term" value="F:acyltransferase activity, transferring groups other than amino-acyl groups"/>
    <property type="evidence" value="ECO:0007669"/>
    <property type="project" value="InterPro"/>
</dbReference>
<dbReference type="EMBL" id="RBAL01000003">
    <property type="protein sequence ID" value="RKN44865.1"/>
    <property type="molecule type" value="Genomic_DNA"/>
</dbReference>
<dbReference type="Gene3D" id="3.40.630.30">
    <property type="match status" value="1"/>
</dbReference>
<evidence type="ECO:0000313" key="3">
    <source>
        <dbReference type="EMBL" id="RKN44865.1"/>
    </source>
</evidence>
<evidence type="ECO:0000259" key="2">
    <source>
        <dbReference type="PROSITE" id="PS51186"/>
    </source>
</evidence>
<evidence type="ECO:0000313" key="4">
    <source>
        <dbReference type="Proteomes" id="UP000272474"/>
    </source>
</evidence>
<comment type="caution">
    <text evidence="3">The sequence shown here is derived from an EMBL/GenBank/DDBJ whole genome shotgun (WGS) entry which is preliminary data.</text>
</comment>
<dbReference type="InterPro" id="IPR016181">
    <property type="entry name" value="Acyl_CoA_acyltransferase"/>
</dbReference>
<feature type="domain" description="N-acetyltransferase" evidence="2">
    <location>
        <begin position="54"/>
        <end position="208"/>
    </location>
</feature>